<gene>
    <name evidence="1" type="ORF">SDC9_145205</name>
</gene>
<dbReference type="InterPro" id="IPR037208">
    <property type="entry name" value="Spo0E-like_sf"/>
</dbReference>
<dbReference type="InterPro" id="IPR018540">
    <property type="entry name" value="Spo0E-like"/>
</dbReference>
<dbReference type="InterPro" id="IPR036638">
    <property type="entry name" value="HLH_DNA-bd_sf"/>
</dbReference>
<comment type="caution">
    <text evidence="1">The sequence shown here is derived from an EMBL/GenBank/DDBJ whole genome shotgun (WGS) entry which is preliminary data.</text>
</comment>
<dbReference type="Gene3D" id="4.10.280.10">
    <property type="entry name" value="Helix-loop-helix DNA-binding domain"/>
    <property type="match status" value="1"/>
</dbReference>
<reference evidence="1" key="1">
    <citation type="submission" date="2019-08" db="EMBL/GenBank/DDBJ databases">
        <authorList>
            <person name="Kucharzyk K."/>
            <person name="Murdoch R.W."/>
            <person name="Higgins S."/>
            <person name="Loffler F."/>
        </authorList>
    </citation>
    <scope>NUCLEOTIDE SEQUENCE</scope>
</reference>
<dbReference type="SUPFAM" id="SSF140500">
    <property type="entry name" value="BAS1536-like"/>
    <property type="match status" value="1"/>
</dbReference>
<dbReference type="EMBL" id="VSSQ01044218">
    <property type="protein sequence ID" value="MPM98024.1"/>
    <property type="molecule type" value="Genomic_DNA"/>
</dbReference>
<organism evidence="1">
    <name type="scientific">bioreactor metagenome</name>
    <dbReference type="NCBI Taxonomy" id="1076179"/>
    <lineage>
        <taxon>unclassified sequences</taxon>
        <taxon>metagenomes</taxon>
        <taxon>ecological metagenomes</taxon>
    </lineage>
</organism>
<name>A0A645E7V3_9ZZZZ</name>
<accession>A0A645E7V3</accession>
<sequence length="52" mass="6087">MPDANTLKWKIEELREELHQLVITKQGNFTDEEVARLSSELDEVIVAYEKVK</sequence>
<dbReference type="AlphaFoldDB" id="A0A645E7V3"/>
<dbReference type="GO" id="GO:0043937">
    <property type="term" value="P:regulation of sporulation"/>
    <property type="evidence" value="ECO:0007669"/>
    <property type="project" value="InterPro"/>
</dbReference>
<dbReference type="GO" id="GO:0046983">
    <property type="term" value="F:protein dimerization activity"/>
    <property type="evidence" value="ECO:0007669"/>
    <property type="project" value="InterPro"/>
</dbReference>
<protein>
    <recommendedName>
        <fullName evidence="2">Spo0E like sporulation regulatory protein</fullName>
    </recommendedName>
</protein>
<evidence type="ECO:0000313" key="1">
    <source>
        <dbReference type="EMBL" id="MPM98024.1"/>
    </source>
</evidence>
<dbReference type="Pfam" id="PF09388">
    <property type="entry name" value="SpoOE-like"/>
    <property type="match status" value="1"/>
</dbReference>
<evidence type="ECO:0008006" key="2">
    <source>
        <dbReference type="Google" id="ProtNLM"/>
    </source>
</evidence>
<proteinExistence type="predicted"/>